<sequence>MRVVVDTNILLSGLMLPNSIPGKIMQAWRENRFELVLSQFQLDEIGRVLAYPKIQKRLHWDEAEITQFLKQLFMRSIYLGDIATVAEVPADANDNLILSAYIIGNAQYLVTGDKGIQALNERYSILTAKEFVEQCHNQP</sequence>
<gene>
    <name evidence="2" type="ORF">BWK73_18905</name>
</gene>
<dbReference type="PANTHER" id="PTHR34610:SF4">
    <property type="entry name" value="SLL8027 PROTEIN"/>
    <property type="match status" value="1"/>
</dbReference>
<name>A0A1Y1QPS6_9GAMM</name>
<feature type="domain" description="PIN" evidence="1">
    <location>
        <begin position="1"/>
        <end position="118"/>
    </location>
</feature>
<dbReference type="EMBL" id="MTEJ01000100">
    <property type="protein sequence ID" value="OQX10943.1"/>
    <property type="molecule type" value="Genomic_DNA"/>
</dbReference>
<dbReference type="InterPro" id="IPR002850">
    <property type="entry name" value="PIN_toxin-like"/>
</dbReference>
<protein>
    <submittedName>
        <fullName evidence="2">Putative toxin-antitoxin system toxin component, PIN family</fullName>
    </submittedName>
</protein>
<accession>A0A1Y1QPS6</accession>
<dbReference type="SMART" id="SM00670">
    <property type="entry name" value="PINc"/>
    <property type="match status" value="1"/>
</dbReference>
<reference evidence="2 3" key="1">
    <citation type="submission" date="2017-01" db="EMBL/GenBank/DDBJ databases">
        <title>Novel large sulfur bacteria in the metagenomes of groundwater-fed chemosynthetic microbial mats in the Lake Huron basin.</title>
        <authorList>
            <person name="Sharrar A.M."/>
            <person name="Flood B.E."/>
            <person name="Bailey J.V."/>
            <person name="Jones D.S."/>
            <person name="Biddanda B."/>
            <person name="Ruberg S.A."/>
            <person name="Marcus D.N."/>
            <person name="Dick G.J."/>
        </authorList>
    </citation>
    <scope>NUCLEOTIDE SEQUENCE [LARGE SCALE GENOMIC DNA]</scope>
    <source>
        <strain evidence="2">A8</strain>
    </source>
</reference>
<dbReference type="Proteomes" id="UP000192491">
    <property type="component" value="Unassembled WGS sequence"/>
</dbReference>
<evidence type="ECO:0000313" key="2">
    <source>
        <dbReference type="EMBL" id="OQX10943.1"/>
    </source>
</evidence>
<proteinExistence type="predicted"/>
<dbReference type="InterPro" id="IPR002716">
    <property type="entry name" value="PIN_dom"/>
</dbReference>
<dbReference type="NCBIfam" id="TIGR00305">
    <property type="entry name" value="putative toxin-antitoxin system toxin component, PIN family"/>
    <property type="match status" value="1"/>
</dbReference>
<dbReference type="PANTHER" id="PTHR34610">
    <property type="entry name" value="SSL7007 PROTEIN"/>
    <property type="match status" value="1"/>
</dbReference>
<organism evidence="2 3">
    <name type="scientific">Thiothrix lacustris</name>
    <dbReference type="NCBI Taxonomy" id="525917"/>
    <lineage>
        <taxon>Bacteria</taxon>
        <taxon>Pseudomonadati</taxon>
        <taxon>Pseudomonadota</taxon>
        <taxon>Gammaproteobacteria</taxon>
        <taxon>Thiotrichales</taxon>
        <taxon>Thiotrichaceae</taxon>
        <taxon>Thiothrix</taxon>
    </lineage>
</organism>
<comment type="caution">
    <text evidence="2">The sequence shown here is derived from an EMBL/GenBank/DDBJ whole genome shotgun (WGS) entry which is preliminary data.</text>
</comment>
<dbReference type="SUPFAM" id="SSF88723">
    <property type="entry name" value="PIN domain-like"/>
    <property type="match status" value="1"/>
</dbReference>
<evidence type="ECO:0000313" key="3">
    <source>
        <dbReference type="Proteomes" id="UP000192491"/>
    </source>
</evidence>
<dbReference type="AlphaFoldDB" id="A0A1Y1QPS6"/>
<dbReference type="Pfam" id="PF13470">
    <property type="entry name" value="PIN_3"/>
    <property type="match status" value="1"/>
</dbReference>
<evidence type="ECO:0000259" key="1">
    <source>
        <dbReference type="SMART" id="SM00670"/>
    </source>
</evidence>
<dbReference type="InterPro" id="IPR029060">
    <property type="entry name" value="PIN-like_dom_sf"/>
</dbReference>